<dbReference type="RefSeq" id="WP_168935921.1">
    <property type="nucleotide sequence ID" value="NZ_CAMDEI010000059.1"/>
</dbReference>
<protein>
    <submittedName>
        <fullName evidence="8">Recombinase family protein</fullName>
    </submittedName>
</protein>
<evidence type="ECO:0000313" key="8">
    <source>
        <dbReference type="EMBL" id="NME52584.1"/>
    </source>
</evidence>
<dbReference type="Proteomes" id="UP000522333">
    <property type="component" value="Unassembled WGS sequence"/>
</dbReference>
<dbReference type="EMBL" id="JABAFY010000031">
    <property type="protein sequence ID" value="NME52584.1"/>
    <property type="molecule type" value="Genomic_DNA"/>
</dbReference>
<dbReference type="InterPro" id="IPR009057">
    <property type="entry name" value="Homeodomain-like_sf"/>
</dbReference>
<dbReference type="AlphaFoldDB" id="A0A848CGD4"/>
<comment type="caution">
    <text evidence="8">The sequence shown here is derived from an EMBL/GenBank/DDBJ whole genome shotgun (WGS) entry which is preliminary data.</text>
</comment>
<dbReference type="GO" id="GO:0015074">
    <property type="term" value="P:DNA integration"/>
    <property type="evidence" value="ECO:0007669"/>
    <property type="project" value="UniProtKB-KW"/>
</dbReference>
<dbReference type="SUPFAM" id="SSF46689">
    <property type="entry name" value="Homeodomain-like"/>
    <property type="match status" value="1"/>
</dbReference>
<dbReference type="Gene3D" id="1.10.10.60">
    <property type="entry name" value="Homeodomain-like"/>
    <property type="match status" value="1"/>
</dbReference>
<dbReference type="PANTHER" id="PTHR30461:SF26">
    <property type="entry name" value="RESOLVASE HOMOLOG YNEB"/>
    <property type="match status" value="1"/>
</dbReference>
<dbReference type="Pfam" id="PF00239">
    <property type="entry name" value="Resolvase"/>
    <property type="match status" value="1"/>
</dbReference>
<sequence length="202" mass="22379">MALGADIGYIRVSSADQNTARQLSDIHLDKVFEDHLGGNCRNRPGLDACLGYLREGDTLHVHSIDRLARNLLHLQQLVDSLTDRGISIVFHKENMRFAPKEQGAADPMSRLMMQMLGAFAEFERALIRERQREGINAAKSSGKHLGRPKRIPEEIIERVRQDVELGIPLARIAKKIGVPRSTLYSRLGNGSAKTGGGMTGEE</sequence>
<reference evidence="8 9" key="1">
    <citation type="submission" date="2020-04" db="EMBL/GenBank/DDBJ databases">
        <authorList>
            <person name="Hitch T.C.A."/>
            <person name="Wylensek D."/>
            <person name="Clavel T."/>
        </authorList>
    </citation>
    <scope>NUCLEOTIDE SEQUENCE [LARGE SCALE GENOMIC DNA]</scope>
    <source>
        <strain evidence="8 9">PG-251-APC-1</strain>
    </source>
</reference>
<evidence type="ECO:0000256" key="3">
    <source>
        <dbReference type="ARBA" id="ARBA00023125"/>
    </source>
</evidence>
<evidence type="ECO:0000256" key="4">
    <source>
        <dbReference type="ARBA" id="ARBA00023172"/>
    </source>
</evidence>
<dbReference type="InterPro" id="IPR006118">
    <property type="entry name" value="Recombinase_CS"/>
</dbReference>
<evidence type="ECO:0000256" key="1">
    <source>
        <dbReference type="ARBA" id="ARBA00009913"/>
    </source>
</evidence>
<dbReference type="InterPro" id="IPR050639">
    <property type="entry name" value="SSR_resolvase"/>
</dbReference>
<evidence type="ECO:0000256" key="5">
    <source>
        <dbReference type="PIRSR" id="PIRSR606118-50"/>
    </source>
</evidence>
<keyword evidence="4" id="KW-0233">DNA recombination</keyword>
<dbReference type="PANTHER" id="PTHR30461">
    <property type="entry name" value="DNA-INVERTASE FROM LAMBDOID PROPHAGE"/>
    <property type="match status" value="1"/>
</dbReference>
<keyword evidence="2" id="KW-0229">DNA integration</keyword>
<dbReference type="SUPFAM" id="SSF53041">
    <property type="entry name" value="Resolvase-like"/>
    <property type="match status" value="1"/>
</dbReference>
<dbReference type="InterPro" id="IPR036162">
    <property type="entry name" value="Resolvase-like_N_sf"/>
</dbReference>
<dbReference type="GO" id="GO:0003677">
    <property type="term" value="F:DNA binding"/>
    <property type="evidence" value="ECO:0007669"/>
    <property type="project" value="UniProtKB-KW"/>
</dbReference>
<evidence type="ECO:0000313" key="9">
    <source>
        <dbReference type="Proteomes" id="UP000522333"/>
    </source>
</evidence>
<evidence type="ECO:0000256" key="6">
    <source>
        <dbReference type="PROSITE-ProRule" id="PRU10137"/>
    </source>
</evidence>
<dbReference type="SMART" id="SM00857">
    <property type="entry name" value="Resolvase"/>
    <property type="match status" value="1"/>
</dbReference>
<name>A0A848CGD4_9BACT</name>
<accession>A0A848CGD4</accession>
<dbReference type="PROSITE" id="PS51736">
    <property type="entry name" value="RECOMBINASES_3"/>
    <property type="match status" value="1"/>
</dbReference>
<dbReference type="Gene3D" id="3.40.50.1390">
    <property type="entry name" value="Resolvase, N-terminal catalytic domain"/>
    <property type="match status" value="1"/>
</dbReference>
<feature type="domain" description="Resolvase/invertase-type recombinase catalytic" evidence="7">
    <location>
        <begin position="5"/>
        <end position="142"/>
    </location>
</feature>
<gene>
    <name evidence="8" type="ORF">HF854_08640</name>
</gene>
<dbReference type="InterPro" id="IPR006119">
    <property type="entry name" value="Resolv_N"/>
</dbReference>
<dbReference type="PROSITE" id="PS00397">
    <property type="entry name" value="RECOMBINASES_1"/>
    <property type="match status" value="1"/>
</dbReference>
<feature type="active site" description="O-(5'-phospho-DNA)-serine intermediate" evidence="5 6">
    <location>
        <position position="13"/>
    </location>
</feature>
<keyword evidence="3" id="KW-0238">DNA-binding</keyword>
<organism evidence="8 9">
    <name type="scientific">Desulfovibrio piger</name>
    <dbReference type="NCBI Taxonomy" id="901"/>
    <lineage>
        <taxon>Bacteria</taxon>
        <taxon>Pseudomonadati</taxon>
        <taxon>Thermodesulfobacteriota</taxon>
        <taxon>Desulfovibrionia</taxon>
        <taxon>Desulfovibrionales</taxon>
        <taxon>Desulfovibrionaceae</taxon>
        <taxon>Desulfovibrio</taxon>
    </lineage>
</organism>
<dbReference type="CDD" id="cd03768">
    <property type="entry name" value="SR_ResInv"/>
    <property type="match status" value="1"/>
</dbReference>
<dbReference type="GO" id="GO:0000150">
    <property type="term" value="F:DNA strand exchange activity"/>
    <property type="evidence" value="ECO:0007669"/>
    <property type="project" value="InterPro"/>
</dbReference>
<evidence type="ECO:0000259" key="7">
    <source>
        <dbReference type="PROSITE" id="PS51736"/>
    </source>
</evidence>
<comment type="similarity">
    <text evidence="1">Belongs to the site-specific recombinase resolvase family.</text>
</comment>
<evidence type="ECO:0000256" key="2">
    <source>
        <dbReference type="ARBA" id="ARBA00022908"/>
    </source>
</evidence>
<proteinExistence type="inferred from homology"/>